<dbReference type="NCBIfam" id="TIGR01764">
    <property type="entry name" value="excise"/>
    <property type="match status" value="1"/>
</dbReference>
<dbReference type="AlphaFoldDB" id="A0A519BNY1"/>
<dbReference type="Proteomes" id="UP000319296">
    <property type="component" value="Unassembled WGS sequence"/>
</dbReference>
<name>A0A519BNY1_9DELT</name>
<sequence length="62" mass="7175">MEKLLKIKDVAEIVGLTPVAVYKLIYKRQIPFIKIGGRIRFNPSQISAWISKNSYDNIIVKR</sequence>
<proteinExistence type="predicted"/>
<evidence type="ECO:0000259" key="1">
    <source>
        <dbReference type="Pfam" id="PF12728"/>
    </source>
</evidence>
<keyword evidence="2" id="KW-0238">DNA-binding</keyword>
<protein>
    <submittedName>
        <fullName evidence="2">DNA-binding protein</fullName>
    </submittedName>
</protein>
<dbReference type="InterPro" id="IPR041657">
    <property type="entry name" value="HTH_17"/>
</dbReference>
<comment type="caution">
    <text evidence="2">The sequence shown here is derived from an EMBL/GenBank/DDBJ whole genome shotgun (WGS) entry which is preliminary data.</text>
</comment>
<dbReference type="Gene3D" id="1.10.238.160">
    <property type="match status" value="1"/>
</dbReference>
<organism evidence="2 3">
    <name type="scientific">Candidatus Acididesulfobacter diazotrophicus</name>
    <dbReference type="NCBI Taxonomy" id="2597226"/>
    <lineage>
        <taxon>Bacteria</taxon>
        <taxon>Deltaproteobacteria</taxon>
        <taxon>Candidatus Acidulodesulfobacterales</taxon>
        <taxon>Candidatus Acididesulfobacter</taxon>
    </lineage>
</organism>
<dbReference type="GO" id="GO:0003677">
    <property type="term" value="F:DNA binding"/>
    <property type="evidence" value="ECO:0007669"/>
    <property type="project" value="UniProtKB-KW"/>
</dbReference>
<dbReference type="EMBL" id="SGBB01000003">
    <property type="protein sequence ID" value="RZD18981.1"/>
    <property type="molecule type" value="Genomic_DNA"/>
</dbReference>
<dbReference type="InterPro" id="IPR009061">
    <property type="entry name" value="DNA-bd_dom_put_sf"/>
</dbReference>
<reference evidence="2 3" key="1">
    <citation type="journal article" date="2019" name="ISME J.">
        <title>Insights into ecological role of a new deltaproteobacterial order Candidatus Acidulodesulfobacterales by metagenomics and metatranscriptomics.</title>
        <authorList>
            <person name="Tan S."/>
            <person name="Liu J."/>
            <person name="Fang Y."/>
            <person name="Hedlund B.P."/>
            <person name="Lian Z.H."/>
            <person name="Huang L.Y."/>
            <person name="Li J.T."/>
            <person name="Huang L.N."/>
            <person name="Li W.J."/>
            <person name="Jiang H.C."/>
            <person name="Dong H.L."/>
            <person name="Shu W.S."/>
        </authorList>
    </citation>
    <scope>NUCLEOTIDE SEQUENCE [LARGE SCALE GENOMIC DNA]</scope>
    <source>
        <strain evidence="2">AP1</strain>
    </source>
</reference>
<evidence type="ECO:0000313" key="3">
    <source>
        <dbReference type="Proteomes" id="UP000319296"/>
    </source>
</evidence>
<gene>
    <name evidence="2" type="ORF">EVG15_02445</name>
</gene>
<dbReference type="SUPFAM" id="SSF46955">
    <property type="entry name" value="Putative DNA-binding domain"/>
    <property type="match status" value="1"/>
</dbReference>
<evidence type="ECO:0000313" key="2">
    <source>
        <dbReference type="EMBL" id="RZD18981.1"/>
    </source>
</evidence>
<feature type="domain" description="Helix-turn-helix" evidence="1">
    <location>
        <begin position="4"/>
        <end position="53"/>
    </location>
</feature>
<dbReference type="Pfam" id="PF12728">
    <property type="entry name" value="HTH_17"/>
    <property type="match status" value="1"/>
</dbReference>
<accession>A0A519BNY1</accession>
<dbReference type="InterPro" id="IPR010093">
    <property type="entry name" value="SinI_DNA-bd"/>
</dbReference>